<dbReference type="CDD" id="cd02440">
    <property type="entry name" value="AdoMet_MTases"/>
    <property type="match status" value="1"/>
</dbReference>
<sequence length="268" mass="31022">MQSVIEYYQNSNEESRLTTDNARKIEFIITTRTLDQYIKPSHNILELGAGTGIYSFYYAEKGNNVAATDITPKHIDIIHQKLLQRNDDQLNLEAKVANATNLHEFDSESFDVVLCLGPMYHLTNETDRVKCLQESLRVLKKGGLLDIAYINKHYILHSIMSKDKEYLSKQFVDKILRTGVIREGEKECFWTDAFFTSPEEMTLFLKKFDVRLIDHLASDGFSPYLKNFINDLKNEELNAWIYYIENSCREKSILGMSNHALLICEKSV</sequence>
<dbReference type="AlphaFoldDB" id="A0A0U1NXM7"/>
<name>A0A0U1NXM7_9BACI</name>
<dbReference type="SUPFAM" id="SSF53335">
    <property type="entry name" value="S-adenosyl-L-methionine-dependent methyltransferases"/>
    <property type="match status" value="1"/>
</dbReference>
<dbReference type="GO" id="GO:0032259">
    <property type="term" value="P:methylation"/>
    <property type="evidence" value="ECO:0007669"/>
    <property type="project" value="UniProtKB-KW"/>
</dbReference>
<protein>
    <submittedName>
        <fullName evidence="2">Putative methyltransferase</fullName>
    </submittedName>
</protein>
<feature type="domain" description="Methyltransferase" evidence="1">
    <location>
        <begin position="44"/>
        <end position="143"/>
    </location>
</feature>
<dbReference type="OrthoDB" id="9810615at2"/>
<dbReference type="Pfam" id="PF13649">
    <property type="entry name" value="Methyltransf_25"/>
    <property type="match status" value="1"/>
</dbReference>
<dbReference type="InterPro" id="IPR041698">
    <property type="entry name" value="Methyltransf_25"/>
</dbReference>
<keyword evidence="2" id="KW-0808">Transferase</keyword>
<dbReference type="Proteomes" id="UP000199087">
    <property type="component" value="Unassembled WGS sequence"/>
</dbReference>
<gene>
    <name evidence="2" type="ORF">BN000_02713</name>
</gene>
<dbReference type="PANTHER" id="PTHR43591">
    <property type="entry name" value="METHYLTRANSFERASE"/>
    <property type="match status" value="1"/>
</dbReference>
<evidence type="ECO:0000313" key="3">
    <source>
        <dbReference type="Proteomes" id="UP000199087"/>
    </source>
</evidence>
<keyword evidence="2" id="KW-0489">Methyltransferase</keyword>
<reference evidence="3" key="1">
    <citation type="submission" date="2015-05" db="EMBL/GenBank/DDBJ databases">
        <authorList>
            <person name="Urmite Genomes"/>
        </authorList>
    </citation>
    <scope>NUCLEOTIDE SEQUENCE [LARGE SCALE GENOMIC DNA]</scope>
    <source>
        <strain evidence="3">LF1</strain>
    </source>
</reference>
<organism evidence="2 3">
    <name type="scientific">Neobacillus massiliamazoniensis</name>
    <dbReference type="NCBI Taxonomy" id="1499688"/>
    <lineage>
        <taxon>Bacteria</taxon>
        <taxon>Bacillati</taxon>
        <taxon>Bacillota</taxon>
        <taxon>Bacilli</taxon>
        <taxon>Bacillales</taxon>
        <taxon>Bacillaceae</taxon>
        <taxon>Neobacillus</taxon>
    </lineage>
</organism>
<dbReference type="EMBL" id="CVRB01000003">
    <property type="protein sequence ID" value="CRK82767.1"/>
    <property type="molecule type" value="Genomic_DNA"/>
</dbReference>
<dbReference type="RefSeq" id="WP_090635089.1">
    <property type="nucleotide sequence ID" value="NZ_CVRB01000003.1"/>
</dbReference>
<dbReference type="Gene3D" id="3.40.50.150">
    <property type="entry name" value="Vaccinia Virus protein VP39"/>
    <property type="match status" value="1"/>
</dbReference>
<dbReference type="GO" id="GO:0008168">
    <property type="term" value="F:methyltransferase activity"/>
    <property type="evidence" value="ECO:0007669"/>
    <property type="project" value="UniProtKB-KW"/>
</dbReference>
<evidence type="ECO:0000313" key="2">
    <source>
        <dbReference type="EMBL" id="CRK82767.1"/>
    </source>
</evidence>
<accession>A0A0U1NXM7</accession>
<proteinExistence type="predicted"/>
<dbReference type="STRING" id="1499688.BN000_02713"/>
<keyword evidence="3" id="KW-1185">Reference proteome</keyword>
<dbReference type="InterPro" id="IPR029063">
    <property type="entry name" value="SAM-dependent_MTases_sf"/>
</dbReference>
<evidence type="ECO:0000259" key="1">
    <source>
        <dbReference type="Pfam" id="PF13649"/>
    </source>
</evidence>